<gene>
    <name evidence="1" type="ORF">NUW54_g6763</name>
</gene>
<evidence type="ECO:0000313" key="1">
    <source>
        <dbReference type="EMBL" id="KAJ3000528.1"/>
    </source>
</evidence>
<proteinExistence type="predicted"/>
<reference evidence="1" key="1">
    <citation type="submission" date="2022-08" db="EMBL/GenBank/DDBJ databases">
        <title>Genome Sequence of Pycnoporus sanguineus.</title>
        <authorList>
            <person name="Buettner E."/>
        </authorList>
    </citation>
    <scope>NUCLEOTIDE SEQUENCE</scope>
    <source>
        <strain evidence="1">CG-C14</strain>
    </source>
</reference>
<evidence type="ECO:0000313" key="2">
    <source>
        <dbReference type="Proteomes" id="UP001144978"/>
    </source>
</evidence>
<organism evidence="1 2">
    <name type="scientific">Trametes sanguinea</name>
    <dbReference type="NCBI Taxonomy" id="158606"/>
    <lineage>
        <taxon>Eukaryota</taxon>
        <taxon>Fungi</taxon>
        <taxon>Dikarya</taxon>
        <taxon>Basidiomycota</taxon>
        <taxon>Agaricomycotina</taxon>
        <taxon>Agaricomycetes</taxon>
        <taxon>Polyporales</taxon>
        <taxon>Polyporaceae</taxon>
        <taxon>Trametes</taxon>
    </lineage>
</organism>
<accession>A0ACC1PRA7</accession>
<keyword evidence="2" id="KW-1185">Reference proteome</keyword>
<name>A0ACC1PRA7_9APHY</name>
<comment type="caution">
    <text evidence="1">The sequence shown here is derived from an EMBL/GenBank/DDBJ whole genome shotgun (WGS) entry which is preliminary data.</text>
</comment>
<dbReference type="EMBL" id="JANSHE010001847">
    <property type="protein sequence ID" value="KAJ3000528.1"/>
    <property type="molecule type" value="Genomic_DNA"/>
</dbReference>
<sequence>MMGLFNQAAQKVYKPRGSSDEDKVPDDTEPDDTSILDENEGSIIASLISQLRFVPHSLGRASLRLI</sequence>
<dbReference type="Proteomes" id="UP001144978">
    <property type="component" value="Unassembled WGS sequence"/>
</dbReference>
<protein>
    <submittedName>
        <fullName evidence="1">Uncharacterized protein</fullName>
    </submittedName>
</protein>